<gene>
    <name evidence="2" type="ORF">PF011_g18690</name>
</gene>
<proteinExistence type="predicted"/>
<feature type="region of interest" description="Disordered" evidence="1">
    <location>
        <begin position="296"/>
        <end position="318"/>
    </location>
</feature>
<accession>A0A6A3J5M7</accession>
<comment type="caution">
    <text evidence="2">The sequence shown here is derived from an EMBL/GenBank/DDBJ whole genome shotgun (WGS) entry which is preliminary data.</text>
</comment>
<feature type="region of interest" description="Disordered" evidence="1">
    <location>
        <begin position="1"/>
        <end position="55"/>
    </location>
</feature>
<organism evidence="2 3">
    <name type="scientific">Phytophthora fragariae</name>
    <dbReference type="NCBI Taxonomy" id="53985"/>
    <lineage>
        <taxon>Eukaryota</taxon>
        <taxon>Sar</taxon>
        <taxon>Stramenopiles</taxon>
        <taxon>Oomycota</taxon>
        <taxon>Peronosporomycetes</taxon>
        <taxon>Peronosporales</taxon>
        <taxon>Peronosporaceae</taxon>
        <taxon>Phytophthora</taxon>
    </lineage>
</organism>
<dbReference type="AlphaFoldDB" id="A0A6A3J5M7"/>
<dbReference type="SUPFAM" id="SSF81383">
    <property type="entry name" value="F-box domain"/>
    <property type="match status" value="1"/>
</dbReference>
<evidence type="ECO:0000256" key="1">
    <source>
        <dbReference type="SAM" id="MobiDB-lite"/>
    </source>
</evidence>
<evidence type="ECO:0008006" key="4">
    <source>
        <dbReference type="Google" id="ProtNLM"/>
    </source>
</evidence>
<evidence type="ECO:0000313" key="3">
    <source>
        <dbReference type="Proteomes" id="UP000460718"/>
    </source>
</evidence>
<reference evidence="2 3" key="1">
    <citation type="submission" date="2018-09" db="EMBL/GenBank/DDBJ databases">
        <title>Genomic investigation of the strawberry pathogen Phytophthora fragariae indicates pathogenicity is determined by transcriptional variation in three key races.</title>
        <authorList>
            <person name="Adams T.M."/>
            <person name="Armitage A.D."/>
            <person name="Sobczyk M.K."/>
            <person name="Bates H.J."/>
            <person name="Dunwell J.M."/>
            <person name="Nellist C.F."/>
            <person name="Harrison R.J."/>
        </authorList>
    </citation>
    <scope>NUCLEOTIDE SEQUENCE [LARGE SCALE GENOMIC DNA]</scope>
    <source>
        <strain evidence="2 3">SCRP245</strain>
    </source>
</reference>
<evidence type="ECO:0000313" key="2">
    <source>
        <dbReference type="EMBL" id="KAE8989622.1"/>
    </source>
</evidence>
<dbReference type="Proteomes" id="UP000460718">
    <property type="component" value="Unassembled WGS sequence"/>
</dbReference>
<feature type="compositionally biased region" description="Low complexity" evidence="1">
    <location>
        <begin position="29"/>
        <end position="38"/>
    </location>
</feature>
<dbReference type="InterPro" id="IPR036047">
    <property type="entry name" value="F-box-like_dom_sf"/>
</dbReference>
<feature type="compositionally biased region" description="Basic residues" evidence="1">
    <location>
        <begin position="7"/>
        <end position="17"/>
    </location>
</feature>
<dbReference type="EMBL" id="QXFW01001517">
    <property type="protein sequence ID" value="KAE8989622.1"/>
    <property type="molecule type" value="Genomic_DNA"/>
</dbReference>
<protein>
    <recommendedName>
        <fullName evidence="4">FIST domain-containing protein</fullName>
    </recommendedName>
</protein>
<name>A0A6A3J5M7_9STRA</name>
<sequence>MADNRGSSRRSSRRGPQRPKTPQRNVTGNSKSKPTSSRNRNRSTPRGRPVIVPQSRVTSLPSDLWTLLLPFLTWRDTDAMLCVCCEWRKVVSEAKKSFPEWRSTVLGPSANGSESLELLRANHLKWADTRFAPDLVLLSAASQDCSPWHSGGYWEEAIAAIEGAKLLPPRCKIVGLFTMNSVLGRPEEDEDVEEDPTGSSAVTLSISIAHLPETTLEMAEFDRKDLRRYHHELENPFTSLEERDTPSFLMFGVNDQSARHLVPAVEQWHPGAAVVGAVSPLVDRCVPLATYSGGVEARKPRKNRGAEQQAARRPRPPGQVAFPSTILLRLQGKVGVKAFSSSGYHPITPVVRCEGASALDNFSQVMAYDLVSIVGQDEVEQHHIVDLLEPTERLAIDQEDQTLNIFSCREIAPLRHLSNCCRATESDFVPVATSADIERLEFVTPWWNNLVMSVPGLYWQEGTYGILASHHPTRTSQALTNVLQSTQAGLSSASERALGAFLVAGALNEVEDAVHAKDVSKLVVDTFRGLQIGGCIVRISVGPVALPGGLQLPVGRNVAQVQAHTTCGAIFYTKA</sequence>